<dbReference type="PROSITE" id="PS50082">
    <property type="entry name" value="WD_REPEATS_2"/>
    <property type="match status" value="1"/>
</dbReference>
<keyword evidence="2" id="KW-0677">Repeat</keyword>
<gene>
    <name evidence="5" type="ORF">BCV70DRAFT_198976</name>
</gene>
<dbReference type="PROSITE" id="PS50294">
    <property type="entry name" value="WD_REPEATS_REGION"/>
    <property type="match status" value="1"/>
</dbReference>
<dbReference type="STRING" id="1882483.A0A317XTD7"/>
<dbReference type="SMART" id="SM00320">
    <property type="entry name" value="WD40"/>
    <property type="match status" value="2"/>
</dbReference>
<dbReference type="Proteomes" id="UP000246740">
    <property type="component" value="Unassembled WGS sequence"/>
</dbReference>
<protein>
    <submittedName>
        <fullName evidence="5">Uncharacterized protein</fullName>
    </submittedName>
</protein>
<dbReference type="InParanoid" id="A0A317XTD7"/>
<feature type="compositionally biased region" description="Polar residues" evidence="4">
    <location>
        <begin position="488"/>
        <end position="505"/>
    </location>
</feature>
<evidence type="ECO:0000313" key="6">
    <source>
        <dbReference type="Proteomes" id="UP000246740"/>
    </source>
</evidence>
<evidence type="ECO:0000256" key="2">
    <source>
        <dbReference type="ARBA" id="ARBA00022737"/>
    </source>
</evidence>
<keyword evidence="6" id="KW-1185">Reference proteome</keyword>
<evidence type="ECO:0000256" key="3">
    <source>
        <dbReference type="PROSITE-ProRule" id="PRU00221"/>
    </source>
</evidence>
<feature type="region of interest" description="Disordered" evidence="4">
    <location>
        <begin position="366"/>
        <end position="385"/>
    </location>
</feature>
<feature type="region of interest" description="Disordered" evidence="4">
    <location>
        <begin position="115"/>
        <end position="138"/>
    </location>
</feature>
<dbReference type="OrthoDB" id="25131at2759"/>
<dbReference type="InterPro" id="IPR001680">
    <property type="entry name" value="WD40_rpt"/>
</dbReference>
<evidence type="ECO:0000313" key="5">
    <source>
        <dbReference type="EMBL" id="PWZ01545.1"/>
    </source>
</evidence>
<dbReference type="AlphaFoldDB" id="A0A317XTD7"/>
<evidence type="ECO:0000256" key="1">
    <source>
        <dbReference type="ARBA" id="ARBA00022574"/>
    </source>
</evidence>
<dbReference type="PANTHER" id="PTHR22889">
    <property type="entry name" value="WD REPEAT-CONTAINING PROTEIN 89"/>
    <property type="match status" value="1"/>
</dbReference>
<dbReference type="InterPro" id="IPR015943">
    <property type="entry name" value="WD40/YVTN_repeat-like_dom_sf"/>
</dbReference>
<dbReference type="PANTHER" id="PTHR22889:SF0">
    <property type="entry name" value="WD REPEAT-CONTAINING PROTEIN 89"/>
    <property type="match status" value="1"/>
</dbReference>
<accession>A0A317XTD7</accession>
<feature type="region of interest" description="Disordered" evidence="4">
    <location>
        <begin position="488"/>
        <end position="532"/>
    </location>
</feature>
<feature type="repeat" description="WD" evidence="3">
    <location>
        <begin position="429"/>
        <end position="470"/>
    </location>
</feature>
<name>A0A317XTD7_9BASI</name>
<dbReference type="EMBL" id="KZ819190">
    <property type="protein sequence ID" value="PWZ01545.1"/>
    <property type="molecule type" value="Genomic_DNA"/>
</dbReference>
<keyword evidence="1 3" id="KW-0853">WD repeat</keyword>
<dbReference type="SUPFAM" id="SSF50978">
    <property type="entry name" value="WD40 repeat-like"/>
    <property type="match status" value="1"/>
</dbReference>
<dbReference type="InterPro" id="IPR036322">
    <property type="entry name" value="WD40_repeat_dom_sf"/>
</dbReference>
<feature type="compositionally biased region" description="Low complexity" evidence="4">
    <location>
        <begin position="506"/>
        <end position="525"/>
    </location>
</feature>
<dbReference type="Gene3D" id="2.130.10.10">
    <property type="entry name" value="YVTN repeat-like/Quinoprotein amine dehydrogenase"/>
    <property type="match status" value="2"/>
</dbReference>
<evidence type="ECO:0000256" key="4">
    <source>
        <dbReference type="SAM" id="MobiDB-lite"/>
    </source>
</evidence>
<reference evidence="5 6" key="1">
    <citation type="journal article" date="2018" name="Mol. Biol. Evol.">
        <title>Broad Genomic Sampling Reveals a Smut Pathogenic Ancestry of the Fungal Clade Ustilaginomycotina.</title>
        <authorList>
            <person name="Kijpornyongpan T."/>
            <person name="Mondo S.J."/>
            <person name="Barry K."/>
            <person name="Sandor L."/>
            <person name="Lee J."/>
            <person name="Lipzen A."/>
            <person name="Pangilinan J."/>
            <person name="LaButti K."/>
            <person name="Hainaut M."/>
            <person name="Henrissat B."/>
            <person name="Grigoriev I.V."/>
            <person name="Spatafora J.W."/>
            <person name="Aime M.C."/>
        </authorList>
    </citation>
    <scope>NUCLEOTIDE SEQUENCE [LARGE SCALE GENOMIC DNA]</scope>
    <source>
        <strain evidence="5 6">MCA 3645</strain>
    </source>
</reference>
<organism evidence="5 6">
    <name type="scientific">Testicularia cyperi</name>
    <dbReference type="NCBI Taxonomy" id="1882483"/>
    <lineage>
        <taxon>Eukaryota</taxon>
        <taxon>Fungi</taxon>
        <taxon>Dikarya</taxon>
        <taxon>Basidiomycota</taxon>
        <taxon>Ustilaginomycotina</taxon>
        <taxon>Ustilaginomycetes</taxon>
        <taxon>Ustilaginales</taxon>
        <taxon>Anthracoideaceae</taxon>
        <taxon>Testicularia</taxon>
    </lineage>
</organism>
<dbReference type="InterPro" id="IPR039328">
    <property type="entry name" value="WDR89"/>
</dbReference>
<sequence length="532" mass="55523">MDGDPLDFTLSGAARAPALVSTPNLLRPKEPFHVQRIPPNAAPNSSPVYVTHLLSLSTSFGVPTLLAIGDDSSLTLIDKTDGRVVQSTRAFRDGSRITQAKPLLSLSTSGSGSGSVAASGSAAASASGSGSGSSSGSFVGSVSNGTVASWDSRTTLETPVWSLRNPAATSSTRAYLSVEPSPVDPHQLVAGTEQYGHGDADVECWDVRMPSAPVWSYNEVHSDDVTSLWFHPDTAAHTSILLSASTDGLVSAIDTTIQDEDDAVIAVGNSGNSIAKAGWISPRFPITPSPSAPGKDEAVDQDLNIKESDPRRKNLGTVWALGDMQTLTLFHADQFDVLLPTTDVRSSTSLRPPWSSDYIIDILSSPSTSSTSSFSSTTSASASRSGSRDSLTLLVGKSEGAFATLDIESAAAQHWHLSSLFPQAGDGTMYGHSDIVRSALYDPDLNTLYTGGEDGQLGFWSLDPTSPAAAAAAAAEGSDPLIAASTNMHLHQQSSSRVGSNLPTGINTSNSNSNSRSTSSSIRSSQRYTPYK</sequence>
<proteinExistence type="predicted"/>